<feature type="domain" description="Novel STAND NTPase 5" evidence="1">
    <location>
        <begin position="263"/>
        <end position="402"/>
    </location>
</feature>
<dbReference type="RefSeq" id="WP_101870924.1">
    <property type="nucleotide sequence ID" value="NZ_NIHS01000018.1"/>
</dbReference>
<name>A0A2N5P9K9_MEDGN</name>
<dbReference type="Pfam" id="PF25199">
    <property type="entry name" value="nSTAND_NTPase5"/>
    <property type="match status" value="1"/>
</dbReference>
<evidence type="ECO:0000313" key="3">
    <source>
        <dbReference type="Proteomes" id="UP000234891"/>
    </source>
</evidence>
<organism evidence="2 3">
    <name type="scientific">Mediterraneibacter gnavus</name>
    <name type="common">Ruminococcus gnavus</name>
    <dbReference type="NCBI Taxonomy" id="33038"/>
    <lineage>
        <taxon>Bacteria</taxon>
        <taxon>Bacillati</taxon>
        <taxon>Bacillota</taxon>
        <taxon>Clostridia</taxon>
        <taxon>Lachnospirales</taxon>
        <taxon>Lachnospiraceae</taxon>
        <taxon>Mediterraneibacter</taxon>
    </lineage>
</organism>
<reference evidence="2 3" key="1">
    <citation type="journal article" date="2017" name="Genome Med.">
        <title>A novel Ruminococcus gnavus clade enriched in inflammatory bowel disease patients.</title>
        <authorList>
            <person name="Hall A.B."/>
            <person name="Yassour M."/>
            <person name="Sauk J."/>
            <person name="Garner A."/>
            <person name="Jiang X."/>
            <person name="Arthur T."/>
            <person name="Lagoudas G.K."/>
            <person name="Vatanen T."/>
            <person name="Fornelos N."/>
            <person name="Wilson R."/>
            <person name="Bertha M."/>
            <person name="Cohen M."/>
            <person name="Garber J."/>
            <person name="Khalili H."/>
            <person name="Gevers D."/>
            <person name="Ananthakrishnan A.N."/>
            <person name="Kugathasan S."/>
            <person name="Lander E.S."/>
            <person name="Blainey P."/>
            <person name="Vlamakis H."/>
            <person name="Xavier R.J."/>
            <person name="Huttenhower C."/>
        </authorList>
    </citation>
    <scope>NUCLEOTIDE SEQUENCE [LARGE SCALE GENOMIC DNA]</scope>
    <source>
        <strain evidence="2 3">RJX1124</strain>
    </source>
</reference>
<proteinExistence type="predicted"/>
<gene>
    <name evidence="2" type="ORF">CDL26_10585</name>
</gene>
<comment type="caution">
    <text evidence="2">The sequence shown here is derived from an EMBL/GenBank/DDBJ whole genome shotgun (WGS) entry which is preliminary data.</text>
</comment>
<dbReference type="SUPFAM" id="SSF52540">
    <property type="entry name" value="P-loop containing nucleoside triphosphate hydrolases"/>
    <property type="match status" value="1"/>
</dbReference>
<dbReference type="EMBL" id="NIHS01000018">
    <property type="protein sequence ID" value="PLT71828.1"/>
    <property type="molecule type" value="Genomic_DNA"/>
</dbReference>
<dbReference type="InterPro" id="IPR057574">
    <property type="entry name" value="nSTAND_NTPase5_dom"/>
</dbReference>
<protein>
    <recommendedName>
        <fullName evidence="1">Novel STAND NTPase 5 domain-containing protein</fullName>
    </recommendedName>
</protein>
<accession>A0A2N5P9K9</accession>
<dbReference type="Proteomes" id="UP000234891">
    <property type="component" value="Unassembled WGS sequence"/>
</dbReference>
<evidence type="ECO:0000313" key="2">
    <source>
        <dbReference type="EMBL" id="PLT71828.1"/>
    </source>
</evidence>
<dbReference type="InterPro" id="IPR027417">
    <property type="entry name" value="P-loop_NTPase"/>
</dbReference>
<evidence type="ECO:0000259" key="1">
    <source>
        <dbReference type="Pfam" id="PF25199"/>
    </source>
</evidence>
<sequence>MGKSTKKKNKKVTAPKANIQELSISRDGGQIALRGYSYQFLYSCYLILSSSNPSNFFQLEGIEDIDCIMQKNGSNDITHIQLKYSVNKQDASFLTDVLKNFLEAYLLDQNRFFKLVYDFPVAKGHLSKIFASKLDEKSRTYWAGVISNIKKNNPSWNWSVYDFDKFISHLSFEKIEKSILATEIEKTLIRIYEINTDNVSLFANSIKILCFEKMEQRSYVTKAELDSQIQSVKIDISKGPQNPAHSWIRKLDYSKPSLDEGCSFYEGKKATPADIASGFPIKRPSLEKDVINSIRENTVTVIKASSGQGKTALALQAAYILQNEYIPYQLLWCDEIKEIGNIVQYFKARIQLGEKILILIDNLDNHLSKWNYLVQLLQFELHCHYKLLITSREIDWYNYSGDLSNIQSLKVIKPALEEKEAIEIFNLFREAKQLHPSITSWQRAWNKIAERQLLIEYVYLLTHGEMLSERIASQISEIGQSSSGKAKCEILRKVCFADICGVRLSAGNLSASQSEDSGSDFGELLKCMESEFLVHVNEESGYIEGLHPIRSRHVVERLHEFQPIDNTAISVMKIADKADLPILFSHLPEFTLNKETFFRDAVESLWDEKDFSNYTSAIQGLFSGSVMQYFLSNRAAFDDADAHSGLFLLSTEMCPFAVFEDFGVSMDTLDKMRETFPDNKNIEYLCRLRERIPTCRLQETYVYVFCDCLYRKLRTLRFDGIKDITSYASISEWIYNINPEWNISDGFSMDDLWSKPEKLTLECISTLMYLSYCGNREKYMEFVERNLKSILTYLKQWTRSHRIFIDSEKNAIHIEYILRLRNIKTGNEQSVSRLKFLCKALPIFDLYCADALKPTIDLFSAYPVPDDAHKEMPIRNIVIMFHQNLTSLWNKTIMSNYEFDTVTEWLNYWFDVREHICLLADKCCACIYKLLSGKTLGGLAGEVDKLREDFALITTGEKRYPKEDRPFEEKATVPERLGKIKNKYFQSIQNFMNQFAGFLAKEEQKQRLAMVNLITAQSSLVTMQNYFAEIAIDFGFQERQMVLCVMETQNIERLIICCRYYQAHSPNKYFNKYQIKNWYDGYCRGERKIAEEGFLALKSKYLIHFPDKIYTIDMLSYYPIIVDNFDMASENNLTEWLLGCIAFVDAPFDYLVILSANEFEEINSAALQFPRQMLVDVKKAIESEDYSSLDKLLHPYPVDVTAQMLDCFSEKYDLPEKKVTDVDELPIGDIAEELWIYSKSVELLTEPEDACYLAAQTQDIQPNIAEMLRLLKNKLPFKDVDWLIEICDNVFSGEKFDDIMFNNVIEHFIQKKIKQ</sequence>